<evidence type="ECO:0000256" key="2">
    <source>
        <dbReference type="SAM" id="SignalP"/>
    </source>
</evidence>
<feature type="chain" id="PRO_5030654156" description="Lipoprotein" evidence="2">
    <location>
        <begin position="20"/>
        <end position="167"/>
    </location>
</feature>
<dbReference type="Proteomes" id="UP000569202">
    <property type="component" value="Unassembled WGS sequence"/>
</dbReference>
<evidence type="ECO:0000256" key="1">
    <source>
        <dbReference type="SAM" id="MobiDB-lite"/>
    </source>
</evidence>
<keyword evidence="2" id="KW-0732">Signal</keyword>
<evidence type="ECO:0008006" key="5">
    <source>
        <dbReference type="Google" id="ProtNLM"/>
    </source>
</evidence>
<proteinExistence type="predicted"/>
<protein>
    <recommendedName>
        <fullName evidence="5">Lipoprotein</fullName>
    </recommendedName>
</protein>
<evidence type="ECO:0000313" key="4">
    <source>
        <dbReference type="Proteomes" id="UP000569202"/>
    </source>
</evidence>
<accession>A0A7Y2RD53</accession>
<dbReference type="RefSeq" id="WP_171539700.1">
    <property type="nucleotide sequence ID" value="NZ_JABERL010000005.1"/>
</dbReference>
<comment type="caution">
    <text evidence="3">The sequence shown here is derived from an EMBL/GenBank/DDBJ whole genome shotgun (WGS) entry which is preliminary data.</text>
</comment>
<dbReference type="EMBL" id="JABERL010000005">
    <property type="protein sequence ID" value="NNH76497.1"/>
    <property type="molecule type" value="Genomic_DNA"/>
</dbReference>
<feature type="signal peptide" evidence="2">
    <location>
        <begin position="1"/>
        <end position="19"/>
    </location>
</feature>
<dbReference type="AlphaFoldDB" id="A0A7Y2RD53"/>
<feature type="region of interest" description="Disordered" evidence="1">
    <location>
        <begin position="29"/>
        <end position="55"/>
    </location>
</feature>
<organism evidence="3 4">
    <name type="scientific">Acinetobacter terrae</name>
    <dbReference type="NCBI Taxonomy" id="2731247"/>
    <lineage>
        <taxon>Bacteria</taxon>
        <taxon>Pseudomonadati</taxon>
        <taxon>Pseudomonadota</taxon>
        <taxon>Gammaproteobacteria</taxon>
        <taxon>Moraxellales</taxon>
        <taxon>Moraxellaceae</taxon>
        <taxon>Acinetobacter</taxon>
        <taxon>Acinetobacter Taxon 24</taxon>
    </lineage>
</organism>
<reference evidence="3 4" key="1">
    <citation type="submission" date="2020-04" db="EMBL/GenBank/DDBJ databases">
        <title>Acinetobacter Taxon 24.</title>
        <authorList>
            <person name="Nemec A."/>
            <person name="Radolfova-Krizova L."/>
            <person name="Higgins P.G."/>
            <person name="Spanelova P."/>
        </authorList>
    </citation>
    <scope>NUCLEOTIDE SEQUENCE [LARGE SCALE GENOMIC DNA]</scope>
    <source>
        <strain evidence="3 4">ANC 5380</strain>
    </source>
</reference>
<gene>
    <name evidence="3" type="ORF">HLH17_02115</name>
</gene>
<dbReference type="PROSITE" id="PS51257">
    <property type="entry name" value="PROKAR_LIPOPROTEIN"/>
    <property type="match status" value="1"/>
</dbReference>
<feature type="compositionally biased region" description="Polar residues" evidence="1">
    <location>
        <begin position="29"/>
        <end position="38"/>
    </location>
</feature>
<name>A0A7Y2RD53_9GAMM</name>
<sequence>MQKNIFRNCALALAISALAACSQADQKTVESPSTSNDAPKTIEVPVSKPVLENSKNQEAANQALGEYKKNKDDQKYKKYAEAVIYSIDEIQSLDYEINSAADVQDLYQVTEIEDLKFINGTDNSATYDVKVGVIRGGHITSSCTVTATYDDSAGLIDWKIPSQCHEF</sequence>
<evidence type="ECO:0000313" key="3">
    <source>
        <dbReference type="EMBL" id="NNH76497.1"/>
    </source>
</evidence>